<dbReference type="InterPro" id="IPR045122">
    <property type="entry name" value="Csc1-like"/>
</dbReference>
<keyword evidence="6 7" id="KW-0472">Membrane</keyword>
<comment type="similarity">
    <text evidence="2">Belongs to the CSC1 (TC 1.A.17) family.</text>
</comment>
<dbReference type="InterPro" id="IPR032880">
    <property type="entry name" value="CSC1/OSCA1-like_N"/>
</dbReference>
<comment type="subcellular location">
    <subcellularLocation>
        <location evidence="1">Membrane</location>
        <topology evidence="1">Multi-pass membrane protein</topology>
    </subcellularLocation>
</comment>
<evidence type="ECO:0000259" key="8">
    <source>
        <dbReference type="Pfam" id="PF02714"/>
    </source>
</evidence>
<dbReference type="Pfam" id="PF13967">
    <property type="entry name" value="RSN1_TM"/>
    <property type="match status" value="1"/>
</dbReference>
<dbReference type="GeneID" id="54281595"/>
<dbReference type="Proteomes" id="UP000799778">
    <property type="component" value="Unassembled WGS sequence"/>
</dbReference>
<keyword evidence="4 7" id="KW-0812">Transmembrane</keyword>
<dbReference type="RefSeq" id="XP_033390402.1">
    <property type="nucleotide sequence ID" value="XM_033524198.1"/>
</dbReference>
<feature type="transmembrane region" description="Helical" evidence="7">
    <location>
        <begin position="35"/>
        <end position="59"/>
    </location>
</feature>
<evidence type="ECO:0000313" key="12">
    <source>
        <dbReference type="EMBL" id="KAF2022063.1"/>
    </source>
</evidence>
<dbReference type="PANTHER" id="PTHR13018">
    <property type="entry name" value="PROBABLE MEMBRANE PROTEIN DUF221-RELATED"/>
    <property type="match status" value="1"/>
</dbReference>
<dbReference type="InterPro" id="IPR022257">
    <property type="entry name" value="PHM7_ext"/>
</dbReference>
<feature type="transmembrane region" description="Helical" evidence="7">
    <location>
        <begin position="448"/>
        <end position="469"/>
    </location>
</feature>
<feature type="transmembrane region" description="Helical" evidence="7">
    <location>
        <begin position="165"/>
        <end position="184"/>
    </location>
</feature>
<evidence type="ECO:0000256" key="2">
    <source>
        <dbReference type="ARBA" id="ARBA00007779"/>
    </source>
</evidence>
<feature type="transmembrane region" description="Helical" evidence="7">
    <location>
        <begin position="404"/>
        <end position="428"/>
    </location>
</feature>
<feature type="transmembrane region" description="Helical" evidence="7">
    <location>
        <begin position="680"/>
        <end position="699"/>
    </location>
</feature>
<feature type="transmembrane region" description="Helical" evidence="7">
    <location>
        <begin position="118"/>
        <end position="138"/>
    </location>
</feature>
<dbReference type="Pfam" id="PF02714">
    <property type="entry name" value="RSN1_7TM"/>
    <property type="match status" value="1"/>
</dbReference>
<feature type="domain" description="CSC1/OSCA1-like N-terminal transmembrane" evidence="10">
    <location>
        <begin position="37"/>
        <end position="186"/>
    </location>
</feature>
<proteinExistence type="inferred from homology"/>
<dbReference type="Pfam" id="PF14703">
    <property type="entry name" value="PHM7_cyt"/>
    <property type="match status" value="1"/>
</dbReference>
<keyword evidence="13" id="KW-1185">Reference proteome</keyword>
<protein>
    <submittedName>
        <fullName evidence="12">DUF221-domain-containing protein</fullName>
    </submittedName>
</protein>
<dbReference type="PANTHER" id="PTHR13018:SF26">
    <property type="entry name" value="DOMAIN PROTEIN, PUTATIVE (AFU_ORTHOLOGUE AFUA_5G10920)-RELATED"/>
    <property type="match status" value="1"/>
</dbReference>
<evidence type="ECO:0000259" key="11">
    <source>
        <dbReference type="Pfam" id="PF14703"/>
    </source>
</evidence>
<dbReference type="GO" id="GO:0005886">
    <property type="term" value="C:plasma membrane"/>
    <property type="evidence" value="ECO:0007669"/>
    <property type="project" value="TreeGrafter"/>
</dbReference>
<name>A0A6A5YA18_9PLEO</name>
<dbReference type="Pfam" id="PF12621">
    <property type="entry name" value="PHM7_ext"/>
    <property type="match status" value="1"/>
</dbReference>
<dbReference type="EMBL" id="ML978066">
    <property type="protein sequence ID" value="KAF2022063.1"/>
    <property type="molecule type" value="Genomic_DNA"/>
</dbReference>
<feature type="domain" description="10TM putative phosphate transporter extracellular tail" evidence="9">
    <location>
        <begin position="766"/>
        <end position="859"/>
    </location>
</feature>
<evidence type="ECO:0000256" key="5">
    <source>
        <dbReference type="ARBA" id="ARBA00022989"/>
    </source>
</evidence>
<feature type="transmembrane region" description="Helical" evidence="7">
    <location>
        <begin position="604"/>
        <end position="631"/>
    </location>
</feature>
<keyword evidence="5 7" id="KW-1133">Transmembrane helix</keyword>
<dbReference type="InterPro" id="IPR003864">
    <property type="entry name" value="CSC1/OSCA1-like_7TM"/>
</dbReference>
<feature type="transmembrane region" description="Helical" evidence="7">
    <location>
        <begin position="495"/>
        <end position="523"/>
    </location>
</feature>
<evidence type="ECO:0000259" key="10">
    <source>
        <dbReference type="Pfam" id="PF13967"/>
    </source>
</evidence>
<evidence type="ECO:0000256" key="3">
    <source>
        <dbReference type="ARBA" id="ARBA00022448"/>
    </source>
</evidence>
<accession>A0A6A5YA18</accession>
<dbReference type="AlphaFoldDB" id="A0A6A5YA18"/>
<evidence type="ECO:0000256" key="1">
    <source>
        <dbReference type="ARBA" id="ARBA00004141"/>
    </source>
</evidence>
<feature type="domain" description="CSC1/OSCA1-like cytosolic" evidence="11">
    <location>
        <begin position="209"/>
        <end position="390"/>
    </location>
</feature>
<evidence type="ECO:0000256" key="4">
    <source>
        <dbReference type="ARBA" id="ARBA00022692"/>
    </source>
</evidence>
<sequence length="874" mass="97632">MDSQRVFGGGFPASVAAHDTLDAWDKAKPRGSASLAAILSAFVPTWFTAVLFVGAFVIIRQRFPKIYSPRTFIGTIPEKDRTPSQSRSYFDWFHTLRVVPDRFVLHHQSLDAYLFLRFLRMAIFLCVVGCCLTWPVLIPINATGGGKSSELDRIAIGNIADKKKLYAHAVIAWVFFVFVMFTVARERLWLIGLRQAWNLSRSNAKRLSSRIVLFLSAPKDALEKENLSRYFGDDAVRLWPATDASSLQSLVSDRSSSVEKLESAELSLIKSANKQARKGRQRGHEPNYESFPWDIKKSLRPRHRLTAPGVGKEVDSITHYREEIKQKEAKINDKRESYQGTGERGAAAVFVEFKSLAAAQIAYQQVASAEVLALNPRHTSVLPNEVIWGNLTLPPAVRISQEGVATALVVALIAFWSIPVGFVGAWSNVSYLAEKFKWLSFINKLPDVVLGLLTGLIPPMLTSLLSKYVPNIFRYIFKKFGSPTNTSAELKVLRWFFVFQVVQVFLVTTLSSGAAAVASQIALDPTAVTSLLAERLPSSSNFYLSYFIVQGLTSSSDNLLNYSDLLQWKFYDYVFDKTPRQKYSSYTSLKGLAWGKVFPKYTNFVIIAIAYSCIAPLVPAFAAAGLALFYYSYRYMLLFTVQAKIDTKGECYTLALQQILTGVYLAELCLIGLFSFRKATGPTIMMGVLLVLTAAYNAVMNRYLAPLEKYLPADLAAEVGNGSEEAAPLLAAEEGEAPPQPSDSHIVRLGQHAHVPRKVLDPIARFFQPHIFASHRAMRAWLQEDDSFDADADGPSYKEEDVQKAYLNPALTSSTPVIWLPKDRIGATEVEVRENEEAGLKCSDDGAWLDENIKLEWSVRDFDKIPIFKRGTKW</sequence>
<evidence type="ECO:0000256" key="6">
    <source>
        <dbReference type="ARBA" id="ARBA00023136"/>
    </source>
</evidence>
<dbReference type="InterPro" id="IPR027815">
    <property type="entry name" value="CSC1/OSCA1-like_cyt"/>
</dbReference>
<evidence type="ECO:0000313" key="13">
    <source>
        <dbReference type="Proteomes" id="UP000799778"/>
    </source>
</evidence>
<gene>
    <name evidence="12" type="ORF">BU24DRAFT_363083</name>
</gene>
<keyword evidence="3" id="KW-0813">Transport</keyword>
<reference evidence="12" key="1">
    <citation type="journal article" date="2020" name="Stud. Mycol.">
        <title>101 Dothideomycetes genomes: a test case for predicting lifestyles and emergence of pathogens.</title>
        <authorList>
            <person name="Haridas S."/>
            <person name="Albert R."/>
            <person name="Binder M."/>
            <person name="Bloem J."/>
            <person name="Labutti K."/>
            <person name="Salamov A."/>
            <person name="Andreopoulos B."/>
            <person name="Baker S."/>
            <person name="Barry K."/>
            <person name="Bills G."/>
            <person name="Bluhm B."/>
            <person name="Cannon C."/>
            <person name="Castanera R."/>
            <person name="Culley D."/>
            <person name="Daum C."/>
            <person name="Ezra D."/>
            <person name="Gonzalez J."/>
            <person name="Henrissat B."/>
            <person name="Kuo A."/>
            <person name="Liang C."/>
            <person name="Lipzen A."/>
            <person name="Lutzoni F."/>
            <person name="Magnuson J."/>
            <person name="Mondo S."/>
            <person name="Nolan M."/>
            <person name="Ohm R."/>
            <person name="Pangilinan J."/>
            <person name="Park H.-J."/>
            <person name="Ramirez L."/>
            <person name="Alfaro M."/>
            <person name="Sun H."/>
            <person name="Tritt A."/>
            <person name="Yoshinaga Y."/>
            <person name="Zwiers L.-H."/>
            <person name="Turgeon B."/>
            <person name="Goodwin S."/>
            <person name="Spatafora J."/>
            <person name="Crous P."/>
            <person name="Grigoriev I."/>
        </authorList>
    </citation>
    <scope>NUCLEOTIDE SEQUENCE</scope>
    <source>
        <strain evidence="12">CBS 175.79</strain>
    </source>
</reference>
<dbReference type="GO" id="GO:0005227">
    <property type="term" value="F:calcium-activated cation channel activity"/>
    <property type="evidence" value="ECO:0007669"/>
    <property type="project" value="InterPro"/>
</dbReference>
<evidence type="ECO:0000259" key="9">
    <source>
        <dbReference type="Pfam" id="PF12621"/>
    </source>
</evidence>
<feature type="domain" description="CSC1/OSCA1-like 7TM region" evidence="8">
    <location>
        <begin position="404"/>
        <end position="674"/>
    </location>
</feature>
<dbReference type="OrthoDB" id="1076608at2759"/>
<evidence type="ECO:0000256" key="7">
    <source>
        <dbReference type="SAM" id="Phobius"/>
    </source>
</evidence>
<feature type="transmembrane region" description="Helical" evidence="7">
    <location>
        <begin position="652"/>
        <end position="674"/>
    </location>
</feature>
<organism evidence="12 13">
    <name type="scientific">Aaosphaeria arxii CBS 175.79</name>
    <dbReference type="NCBI Taxonomy" id="1450172"/>
    <lineage>
        <taxon>Eukaryota</taxon>
        <taxon>Fungi</taxon>
        <taxon>Dikarya</taxon>
        <taxon>Ascomycota</taxon>
        <taxon>Pezizomycotina</taxon>
        <taxon>Dothideomycetes</taxon>
        <taxon>Pleosporomycetidae</taxon>
        <taxon>Pleosporales</taxon>
        <taxon>Pleosporales incertae sedis</taxon>
        <taxon>Aaosphaeria</taxon>
    </lineage>
</organism>